<dbReference type="Proteomes" id="UP001465976">
    <property type="component" value="Unassembled WGS sequence"/>
</dbReference>
<reference evidence="3 4" key="1">
    <citation type="submission" date="2024-02" db="EMBL/GenBank/DDBJ databases">
        <title>A draft genome for the cacao thread blight pathogen Marasmius crinis-equi.</title>
        <authorList>
            <person name="Cohen S.P."/>
            <person name="Baruah I.K."/>
            <person name="Amoako-Attah I."/>
            <person name="Bukari Y."/>
            <person name="Meinhardt L.W."/>
            <person name="Bailey B.A."/>
        </authorList>
    </citation>
    <scope>NUCLEOTIDE SEQUENCE [LARGE SCALE GENOMIC DNA]</scope>
    <source>
        <strain evidence="3 4">GH-76</strain>
    </source>
</reference>
<evidence type="ECO:0000256" key="1">
    <source>
        <dbReference type="SAM" id="Coils"/>
    </source>
</evidence>
<evidence type="ECO:0000313" key="4">
    <source>
        <dbReference type="Proteomes" id="UP001465976"/>
    </source>
</evidence>
<feature type="region of interest" description="Disordered" evidence="2">
    <location>
        <begin position="570"/>
        <end position="720"/>
    </location>
</feature>
<feature type="compositionally biased region" description="Pro residues" evidence="2">
    <location>
        <begin position="489"/>
        <end position="499"/>
    </location>
</feature>
<name>A0ABR3EY79_9AGAR</name>
<keyword evidence="1" id="KW-0175">Coiled coil</keyword>
<feature type="compositionally biased region" description="Polar residues" evidence="2">
    <location>
        <begin position="525"/>
        <end position="542"/>
    </location>
</feature>
<feature type="compositionally biased region" description="Polar residues" evidence="2">
    <location>
        <begin position="710"/>
        <end position="720"/>
    </location>
</feature>
<comment type="caution">
    <text evidence="3">The sequence shown here is derived from an EMBL/GenBank/DDBJ whole genome shotgun (WGS) entry which is preliminary data.</text>
</comment>
<feature type="compositionally biased region" description="Low complexity" evidence="2">
    <location>
        <begin position="676"/>
        <end position="685"/>
    </location>
</feature>
<keyword evidence="4" id="KW-1185">Reference proteome</keyword>
<feature type="region of interest" description="Disordered" evidence="2">
    <location>
        <begin position="479"/>
        <end position="551"/>
    </location>
</feature>
<feature type="compositionally biased region" description="Basic and acidic residues" evidence="2">
    <location>
        <begin position="695"/>
        <end position="704"/>
    </location>
</feature>
<evidence type="ECO:0000256" key="2">
    <source>
        <dbReference type="SAM" id="MobiDB-lite"/>
    </source>
</evidence>
<feature type="coiled-coil region" evidence="1">
    <location>
        <begin position="419"/>
        <end position="453"/>
    </location>
</feature>
<sequence length="720" mass="80930">MDSARFEELSDEIANRDRRIASLERDQEVLRLSEQEKATRLEESETALMDLRTVPSPSPLFTAQIKTDDTFQKHDALLMDSARFEELSDEIANRDRRIASLERDQEVLRANEQEKASRLIETENSLMDLQKQNKALLSCSVSRETWTNDIARREVQIAHLQNEQQAVLLREGQQDGQLRSTQQALDQERKRLQDSEKSLKLLEAAHKKVLAESSACEGSLRTEVLTRDDRIAELQLAQRNAHSREIDLTSQLRANDALIQQLRQGLVDSETSLAQVKTSHNDLFMEKSTCEDSLRAEVSARDEQISALRLLSENSKREMQLEIVGLREEAARLQSNYATAAREATSRDNAKSSEIRARDANLLRQEQELQKLQQAHQEALNRCNEEHALGLNDLRAQIRDIRSTSENKDQTILDLEASVQRSEMELSQVNTRANTLQNDHDELTRRNSVLNKEILAVRGEKQTLTNHVVEVFAGLNIGSSTLPTTVAPTPSPSPLPNPPLLSSRSRAQIPSFQNNRRQDVPPQPNLSSFSSRPRAQIPSFQGSRHRGAAPSLNSSAFTYHALPQIPSVQDNSRQDVLPPLTADPHGNGPTSRSSATAAGNYMATNFQRSTLRGTNVVKEQKRGQRTLRKYRLLSPIPTPDDTSATSRKKDTNNKQTPWQKKTGRSPYIQQQDSKEVFSTSESSSDSSDDDGDIDDERKAKKVEVEEPPQAESSRSAQGLP</sequence>
<accession>A0ABR3EY79</accession>
<organism evidence="3 4">
    <name type="scientific">Marasmius crinis-equi</name>
    <dbReference type="NCBI Taxonomy" id="585013"/>
    <lineage>
        <taxon>Eukaryota</taxon>
        <taxon>Fungi</taxon>
        <taxon>Dikarya</taxon>
        <taxon>Basidiomycota</taxon>
        <taxon>Agaricomycotina</taxon>
        <taxon>Agaricomycetes</taxon>
        <taxon>Agaricomycetidae</taxon>
        <taxon>Agaricales</taxon>
        <taxon>Marasmiineae</taxon>
        <taxon>Marasmiaceae</taxon>
        <taxon>Marasmius</taxon>
    </lineage>
</organism>
<feature type="coiled-coil region" evidence="1">
    <location>
        <begin position="316"/>
        <end position="389"/>
    </location>
</feature>
<feature type="coiled-coil region" evidence="1">
    <location>
        <begin position="178"/>
        <end position="212"/>
    </location>
</feature>
<dbReference type="EMBL" id="JBAHYK010001511">
    <property type="protein sequence ID" value="KAL0567743.1"/>
    <property type="molecule type" value="Genomic_DNA"/>
</dbReference>
<feature type="compositionally biased region" description="Polar residues" evidence="2">
    <location>
        <begin position="506"/>
        <end position="515"/>
    </location>
</feature>
<feature type="compositionally biased region" description="Low complexity" evidence="2">
    <location>
        <begin position="479"/>
        <end position="488"/>
    </location>
</feature>
<gene>
    <name evidence="3" type="ORF">V5O48_014256</name>
</gene>
<evidence type="ECO:0000313" key="3">
    <source>
        <dbReference type="EMBL" id="KAL0567743.1"/>
    </source>
</evidence>
<feature type="compositionally biased region" description="Polar residues" evidence="2">
    <location>
        <begin position="588"/>
        <end position="613"/>
    </location>
</feature>
<protein>
    <submittedName>
        <fullName evidence="3">Uncharacterized protein</fullName>
    </submittedName>
</protein>
<proteinExistence type="predicted"/>